<comment type="caution">
    <text evidence="6">Lacks conserved residue(s) required for the propagation of feature annotation.</text>
</comment>
<reference evidence="9 10" key="1">
    <citation type="submission" date="2018-01" db="EMBL/GenBank/DDBJ databases">
        <title>Draft genome sequence of Nonomuraea sp. KC333.</title>
        <authorList>
            <person name="Sahin N."/>
            <person name="Saygin H."/>
            <person name="Ay H."/>
        </authorList>
    </citation>
    <scope>NUCLEOTIDE SEQUENCE [LARGE SCALE GENOMIC DNA]</scope>
    <source>
        <strain evidence="9 10">KC333</strain>
    </source>
</reference>
<protein>
    <recommendedName>
        <fullName evidence="3 6">Ornithine carbamoyltransferase</fullName>
        <shortName evidence="6">OTCase</shortName>
        <ecNumber evidence="3 6">2.1.3.3</ecNumber>
    </recommendedName>
</protein>
<dbReference type="InterPro" id="IPR036901">
    <property type="entry name" value="Asp/Orn_carbamoylTrfase_sf"/>
</dbReference>
<dbReference type="HAMAP" id="MF_01109">
    <property type="entry name" value="OTCase"/>
    <property type="match status" value="1"/>
</dbReference>
<dbReference type="Proteomes" id="UP000249304">
    <property type="component" value="Unassembled WGS sequence"/>
</dbReference>
<dbReference type="OrthoDB" id="9802587at2"/>
<dbReference type="Pfam" id="PF00185">
    <property type="entry name" value="OTCace"/>
    <property type="match status" value="1"/>
</dbReference>
<dbReference type="InterPro" id="IPR006131">
    <property type="entry name" value="Asp_carbamoyltransf_Asp/Orn-bd"/>
</dbReference>
<dbReference type="GO" id="GO:0016597">
    <property type="term" value="F:amino acid binding"/>
    <property type="evidence" value="ECO:0007669"/>
    <property type="project" value="InterPro"/>
</dbReference>
<dbReference type="PRINTS" id="PR00100">
    <property type="entry name" value="AOTCASE"/>
</dbReference>
<evidence type="ECO:0000256" key="4">
    <source>
        <dbReference type="ARBA" id="ARBA00022679"/>
    </source>
</evidence>
<dbReference type="GO" id="GO:0004585">
    <property type="term" value="F:ornithine carbamoyltransferase activity"/>
    <property type="evidence" value="ECO:0007669"/>
    <property type="project" value="UniProtKB-UniRule"/>
</dbReference>
<feature type="binding site" evidence="6">
    <location>
        <begin position="237"/>
        <end position="238"/>
    </location>
    <ligand>
        <name>L-ornithine</name>
        <dbReference type="ChEBI" id="CHEBI:46911"/>
    </ligand>
</feature>
<comment type="similarity">
    <text evidence="2 6">Belongs to the aspartate/ornithine carbamoyltransferase superfamily. OTCase family.</text>
</comment>
<dbReference type="Gene3D" id="3.40.50.1370">
    <property type="entry name" value="Aspartate/ornithine carbamoyltransferase"/>
    <property type="match status" value="2"/>
</dbReference>
<feature type="binding site" evidence="6">
    <location>
        <position position="320"/>
    </location>
    <ligand>
        <name>carbamoyl phosphate</name>
        <dbReference type="ChEBI" id="CHEBI:58228"/>
    </ligand>
</feature>
<feature type="domain" description="Aspartate/ornithine carbamoyltransferase Asp/Orn-binding" evidence="7">
    <location>
        <begin position="156"/>
        <end position="330"/>
    </location>
</feature>
<dbReference type="Pfam" id="PF02729">
    <property type="entry name" value="OTCace_N"/>
    <property type="match status" value="1"/>
</dbReference>
<dbReference type="EC" id="2.1.3.3" evidence="3 6"/>
<feature type="binding site" evidence="6">
    <location>
        <begin position="275"/>
        <end position="276"/>
    </location>
    <ligand>
        <name>carbamoyl phosphate</name>
        <dbReference type="ChEBI" id="CHEBI:58228"/>
    </ligand>
</feature>
<feature type="binding site" evidence="6">
    <location>
        <begin position="135"/>
        <end position="138"/>
    </location>
    <ligand>
        <name>carbamoyl phosphate</name>
        <dbReference type="ChEBI" id="CHEBI:58228"/>
    </ligand>
</feature>
<dbReference type="InterPro" id="IPR002292">
    <property type="entry name" value="Orn/put_carbamltrans"/>
</dbReference>
<evidence type="ECO:0000256" key="3">
    <source>
        <dbReference type="ARBA" id="ARBA00013007"/>
    </source>
</evidence>
<dbReference type="GO" id="GO:0005737">
    <property type="term" value="C:cytoplasm"/>
    <property type="evidence" value="ECO:0007669"/>
    <property type="project" value="UniProtKB-SubCell"/>
</dbReference>
<dbReference type="InterPro" id="IPR024904">
    <property type="entry name" value="OTCase_ArgI"/>
</dbReference>
<sequence length="334" mass="36718">MTVDLRNRCFLKELDFTPAELGHLLRLSAELKAGRRAGDERQRLRGRHIALVFEKASTGTRCAFEVAAREEGAYVTSIDAAGSELGHKEPVGDTARVLGRMFDGIQYRGGAQARVEELAALAGVPVWNGLTDEWHPTQTLADLLTMREHSGRPLHDLSLAYLGDTRNNVGRSLLVAGAMFGMDVRMVGPRALWPDPALVVEPAQRVAAETGARITLTDDVTEGVKGADFLYTDVWVSMGEPPEVWDERIKLLLPYQVNELVVESTGNPGVRFMHCLPALHNPRTRVGREVYDRTGLDALEVTEGVFESPRSIVFDQAENRLHTIKAIMVATLGG</sequence>
<evidence type="ECO:0000313" key="10">
    <source>
        <dbReference type="Proteomes" id="UP000249304"/>
    </source>
</evidence>
<dbReference type="PANTHER" id="PTHR45753:SF2">
    <property type="entry name" value="ORNITHINE CARBAMOYLTRANSFERASE"/>
    <property type="match status" value="1"/>
</dbReference>
<gene>
    <name evidence="9" type="primary">argF</name>
    <name evidence="9" type="ORF">C1J01_06420</name>
</gene>
<dbReference type="NCBIfam" id="TIGR00658">
    <property type="entry name" value="orni_carb_tr"/>
    <property type="match status" value="1"/>
</dbReference>
<feature type="binding site" evidence="6">
    <location>
        <position position="233"/>
    </location>
    <ligand>
        <name>L-ornithine</name>
        <dbReference type="ChEBI" id="CHEBI:46911"/>
    </ligand>
</feature>
<feature type="binding site" evidence="6">
    <location>
        <position position="108"/>
    </location>
    <ligand>
        <name>carbamoyl phosphate</name>
        <dbReference type="ChEBI" id="CHEBI:58228"/>
    </ligand>
</feature>
<evidence type="ECO:0000256" key="2">
    <source>
        <dbReference type="ARBA" id="ARBA00007805"/>
    </source>
</evidence>
<proteinExistence type="inferred from homology"/>
<dbReference type="GO" id="GO:0042450">
    <property type="term" value="P:L-arginine biosynthetic process via ornithine"/>
    <property type="evidence" value="ECO:0007669"/>
    <property type="project" value="UniProtKB-UniRule"/>
</dbReference>
<comment type="caution">
    <text evidence="9">The sequence shown here is derived from an EMBL/GenBank/DDBJ whole genome shotgun (WGS) entry which is preliminary data.</text>
</comment>
<dbReference type="InterPro" id="IPR006130">
    <property type="entry name" value="Asp/Orn_carbamoylTrfase"/>
</dbReference>
<comment type="subcellular location">
    <subcellularLocation>
        <location evidence="6">Cytoplasm</location>
    </subcellularLocation>
</comment>
<keyword evidence="4 6" id="KW-0808">Transferase</keyword>
<evidence type="ECO:0000256" key="6">
    <source>
        <dbReference type="HAMAP-Rule" id="MF_01109"/>
    </source>
</evidence>
<evidence type="ECO:0000259" key="8">
    <source>
        <dbReference type="Pfam" id="PF02729"/>
    </source>
</evidence>
<dbReference type="EMBL" id="POUD01000016">
    <property type="protein sequence ID" value="PZG21508.1"/>
    <property type="molecule type" value="Genomic_DNA"/>
</dbReference>
<evidence type="ECO:0000256" key="1">
    <source>
        <dbReference type="ARBA" id="ARBA00003822"/>
    </source>
</evidence>
<organism evidence="9 10">
    <name type="scientific">Nonomuraea aridisoli</name>
    <dbReference type="NCBI Taxonomy" id="2070368"/>
    <lineage>
        <taxon>Bacteria</taxon>
        <taxon>Bacillati</taxon>
        <taxon>Actinomycetota</taxon>
        <taxon>Actinomycetes</taxon>
        <taxon>Streptosporangiales</taxon>
        <taxon>Streptosporangiaceae</taxon>
        <taxon>Nonomuraea</taxon>
    </lineage>
</organism>
<keyword evidence="6" id="KW-0963">Cytoplasm</keyword>
<name>A0A2W2F9C9_9ACTN</name>
<comment type="catalytic activity">
    <reaction evidence="5 6">
        <text>carbamoyl phosphate + L-ornithine = L-citrulline + phosphate + H(+)</text>
        <dbReference type="Rhea" id="RHEA:19513"/>
        <dbReference type="ChEBI" id="CHEBI:15378"/>
        <dbReference type="ChEBI" id="CHEBI:43474"/>
        <dbReference type="ChEBI" id="CHEBI:46911"/>
        <dbReference type="ChEBI" id="CHEBI:57743"/>
        <dbReference type="ChEBI" id="CHEBI:58228"/>
        <dbReference type="EC" id="2.1.3.3"/>
    </reaction>
</comment>
<dbReference type="InterPro" id="IPR006132">
    <property type="entry name" value="Asp/Orn_carbamoyltranf_P-bd"/>
</dbReference>
<dbReference type="PRINTS" id="PR00102">
    <property type="entry name" value="OTCASE"/>
</dbReference>
<dbReference type="SUPFAM" id="SSF53671">
    <property type="entry name" value="Aspartate/ornithine carbamoyltransferase"/>
    <property type="match status" value="1"/>
</dbReference>
<dbReference type="PANTHER" id="PTHR45753">
    <property type="entry name" value="ORNITHINE CARBAMOYLTRANSFERASE, MITOCHONDRIAL"/>
    <property type="match status" value="1"/>
</dbReference>
<evidence type="ECO:0000313" key="9">
    <source>
        <dbReference type="EMBL" id="PZG21508.1"/>
    </source>
</evidence>
<dbReference type="RefSeq" id="WP_111177035.1">
    <property type="nucleotide sequence ID" value="NZ_POUD01000016.1"/>
</dbReference>
<accession>A0A2W2F9C9</accession>
<evidence type="ECO:0000259" key="7">
    <source>
        <dbReference type="Pfam" id="PF00185"/>
    </source>
</evidence>
<evidence type="ECO:0000256" key="5">
    <source>
        <dbReference type="ARBA" id="ARBA00048772"/>
    </source>
</evidence>
<comment type="function">
    <text evidence="1">Reversibly catalyzes the transfer of the carbamoyl group from carbamoyl phosphate (CP) to the N(epsilon) atom of ornithine (ORN) to produce L-citrulline.</text>
</comment>
<dbReference type="AlphaFoldDB" id="A0A2W2F9C9"/>
<keyword evidence="10" id="KW-1185">Reference proteome</keyword>
<feature type="binding site" evidence="6">
    <location>
        <position position="168"/>
    </location>
    <ligand>
        <name>L-ornithine</name>
        <dbReference type="ChEBI" id="CHEBI:46911"/>
    </ligand>
</feature>
<feature type="domain" description="Aspartate/ornithine carbamoyltransferase carbamoyl-P binding" evidence="8">
    <location>
        <begin position="10"/>
        <end position="148"/>
    </location>
</feature>
<dbReference type="GO" id="GO:0019240">
    <property type="term" value="P:citrulline biosynthetic process"/>
    <property type="evidence" value="ECO:0007669"/>
    <property type="project" value="TreeGrafter"/>
</dbReference>